<name>A0A5B7JFG1_PORTR</name>
<evidence type="ECO:0000313" key="2">
    <source>
        <dbReference type="EMBL" id="MPC91688.1"/>
    </source>
</evidence>
<proteinExistence type="predicted"/>
<feature type="region of interest" description="Disordered" evidence="1">
    <location>
        <begin position="77"/>
        <end position="104"/>
    </location>
</feature>
<reference evidence="2 3" key="1">
    <citation type="submission" date="2019-05" db="EMBL/GenBank/DDBJ databases">
        <title>Another draft genome of Portunus trituberculatus and its Hox gene families provides insights of decapod evolution.</title>
        <authorList>
            <person name="Jeong J.-H."/>
            <person name="Song I."/>
            <person name="Kim S."/>
            <person name="Choi T."/>
            <person name="Kim D."/>
            <person name="Ryu S."/>
            <person name="Kim W."/>
        </authorList>
    </citation>
    <scope>NUCLEOTIDE SEQUENCE [LARGE SCALE GENOMIC DNA]</scope>
    <source>
        <tissue evidence="2">Muscle</tissue>
    </source>
</reference>
<keyword evidence="3" id="KW-1185">Reference proteome</keyword>
<accession>A0A5B7JFG1</accession>
<protein>
    <submittedName>
        <fullName evidence="2">Uncharacterized protein</fullName>
    </submittedName>
</protein>
<gene>
    <name evidence="2" type="ORF">E2C01_086743</name>
</gene>
<comment type="caution">
    <text evidence="2">The sequence shown here is derived from an EMBL/GenBank/DDBJ whole genome shotgun (WGS) entry which is preliminary data.</text>
</comment>
<evidence type="ECO:0000256" key="1">
    <source>
        <dbReference type="SAM" id="MobiDB-lite"/>
    </source>
</evidence>
<dbReference type="AlphaFoldDB" id="A0A5B7JFG1"/>
<dbReference type="EMBL" id="VSRR010088674">
    <property type="protein sequence ID" value="MPC91688.1"/>
    <property type="molecule type" value="Genomic_DNA"/>
</dbReference>
<organism evidence="2 3">
    <name type="scientific">Portunus trituberculatus</name>
    <name type="common">Swimming crab</name>
    <name type="synonym">Neptunus trituberculatus</name>
    <dbReference type="NCBI Taxonomy" id="210409"/>
    <lineage>
        <taxon>Eukaryota</taxon>
        <taxon>Metazoa</taxon>
        <taxon>Ecdysozoa</taxon>
        <taxon>Arthropoda</taxon>
        <taxon>Crustacea</taxon>
        <taxon>Multicrustacea</taxon>
        <taxon>Malacostraca</taxon>
        <taxon>Eumalacostraca</taxon>
        <taxon>Eucarida</taxon>
        <taxon>Decapoda</taxon>
        <taxon>Pleocyemata</taxon>
        <taxon>Brachyura</taxon>
        <taxon>Eubrachyura</taxon>
        <taxon>Portunoidea</taxon>
        <taxon>Portunidae</taxon>
        <taxon>Portuninae</taxon>
        <taxon>Portunus</taxon>
    </lineage>
</organism>
<dbReference type="Proteomes" id="UP000324222">
    <property type="component" value="Unassembled WGS sequence"/>
</dbReference>
<evidence type="ECO:0000313" key="3">
    <source>
        <dbReference type="Proteomes" id="UP000324222"/>
    </source>
</evidence>
<sequence length="104" mass="11292">MKVDSDVLGRRRRVTMGKESIVGERDEGSGDRKFVMGRQVTVGRLAVGRRVTVGRLAGGEGKQDCCGDKVEVVEMVEEEEEASAQSRDARPPDSGPATSITARW</sequence>